<proteinExistence type="predicted"/>
<reference evidence="4" key="2">
    <citation type="submission" date="2020-09" db="EMBL/GenBank/DDBJ databases">
        <authorList>
            <person name="Kikuchi T."/>
        </authorList>
    </citation>
    <scope>NUCLEOTIDE SEQUENCE</scope>
    <source>
        <strain evidence="4">Ka4C1</strain>
    </source>
</reference>
<dbReference type="InterPro" id="IPR020309">
    <property type="entry name" value="Smim-14"/>
</dbReference>
<dbReference type="EMBL" id="CAJFDI010000001">
    <property type="protein sequence ID" value="CAD5210396.1"/>
    <property type="molecule type" value="Genomic_DNA"/>
</dbReference>
<evidence type="ECO:0000313" key="6">
    <source>
        <dbReference type="Proteomes" id="UP000095284"/>
    </source>
</evidence>
<dbReference type="PANTHER" id="PTHR31019">
    <property type="entry name" value="SMALL INTEGRAL MEMBRANE PROTEIN 14"/>
    <property type="match status" value="1"/>
</dbReference>
<dbReference type="OrthoDB" id="10054061at2759"/>
<keyword evidence="3" id="KW-0812">Transmembrane</keyword>
<evidence type="ECO:0000313" key="4">
    <source>
        <dbReference type="EMBL" id="CAD5210386.1"/>
    </source>
</evidence>
<keyword evidence="3" id="KW-1133">Transmembrane helix</keyword>
<dbReference type="EMBL" id="CAJFCV020000001">
    <property type="protein sequence ID" value="CAG9086302.1"/>
    <property type="molecule type" value="Genomic_DNA"/>
</dbReference>
<protein>
    <recommendedName>
        <fullName evidence="1">Small integral membrane protein 14</fullName>
    </recommendedName>
</protein>
<feature type="region of interest" description="Disordered" evidence="2">
    <location>
        <begin position="71"/>
        <end position="98"/>
    </location>
</feature>
<keyword evidence="3" id="KW-0472">Membrane</keyword>
<sequence>MTDPCECIFSHEALMRRLLSALRDSQADCTDTECLESSGDGSVSGGMTLSMLLALWGVMAVILFMSRPASLRNNSDRDLNEKPRLNGDNNPPPPPSAL</sequence>
<dbReference type="EMBL" id="CAJFCV020000001">
    <property type="protein sequence ID" value="CAG9086323.1"/>
    <property type="molecule type" value="Genomic_DNA"/>
</dbReference>
<reference evidence="8" key="1">
    <citation type="submission" date="2016-11" db="UniProtKB">
        <authorList>
            <consortium name="WormBaseParasite"/>
        </authorList>
    </citation>
    <scope>IDENTIFICATION</scope>
</reference>
<evidence type="ECO:0000313" key="8">
    <source>
        <dbReference type="WBParaSite" id="BXY_0955600.1"/>
    </source>
</evidence>
<feature type="transmembrane region" description="Helical" evidence="3">
    <location>
        <begin position="45"/>
        <end position="65"/>
    </location>
</feature>
<feature type="compositionally biased region" description="Basic and acidic residues" evidence="2">
    <location>
        <begin position="74"/>
        <end position="85"/>
    </location>
</feature>
<dbReference type="Pfam" id="PF11027">
    <property type="entry name" value="DUF2615"/>
    <property type="match status" value="1"/>
</dbReference>
<keyword evidence="7" id="KW-1185">Reference proteome</keyword>
<evidence type="ECO:0000256" key="3">
    <source>
        <dbReference type="SAM" id="Phobius"/>
    </source>
</evidence>
<evidence type="ECO:0000256" key="1">
    <source>
        <dbReference type="ARBA" id="ARBA00017902"/>
    </source>
</evidence>
<evidence type="ECO:0000313" key="7">
    <source>
        <dbReference type="Proteomes" id="UP000659654"/>
    </source>
</evidence>
<dbReference type="Proteomes" id="UP000095284">
    <property type="component" value="Unplaced"/>
</dbReference>
<dbReference type="WBParaSite" id="BXY_0955600.1">
    <property type="protein sequence ID" value="BXY_0955600.1"/>
    <property type="gene ID" value="BXY_0955600"/>
</dbReference>
<dbReference type="AlphaFoldDB" id="A0A1I7S961"/>
<gene>
    <name evidence="4" type="ORF">BXYJ_LOCUS1909</name>
    <name evidence="5" type="ORF">BXYJ_LOCUS1914</name>
</gene>
<dbReference type="GO" id="GO:0005783">
    <property type="term" value="C:endoplasmic reticulum"/>
    <property type="evidence" value="ECO:0007669"/>
    <property type="project" value="TreeGrafter"/>
</dbReference>
<organism evidence="6 8">
    <name type="scientific">Bursaphelenchus xylophilus</name>
    <name type="common">Pinewood nematode worm</name>
    <name type="synonym">Aphelenchoides xylophilus</name>
    <dbReference type="NCBI Taxonomy" id="6326"/>
    <lineage>
        <taxon>Eukaryota</taxon>
        <taxon>Metazoa</taxon>
        <taxon>Ecdysozoa</taxon>
        <taxon>Nematoda</taxon>
        <taxon>Chromadorea</taxon>
        <taxon>Rhabditida</taxon>
        <taxon>Tylenchina</taxon>
        <taxon>Tylenchomorpha</taxon>
        <taxon>Aphelenchoidea</taxon>
        <taxon>Aphelenchoididae</taxon>
        <taxon>Bursaphelenchus</taxon>
    </lineage>
</organism>
<dbReference type="Proteomes" id="UP000659654">
    <property type="component" value="Unassembled WGS sequence"/>
</dbReference>
<name>A0A1I7S961_BURXY</name>
<accession>A0A1I7S961</accession>
<evidence type="ECO:0000313" key="5">
    <source>
        <dbReference type="EMBL" id="CAD5210396.1"/>
    </source>
</evidence>
<dbReference type="EMBL" id="CAJFDI010000001">
    <property type="protein sequence ID" value="CAD5210386.1"/>
    <property type="molecule type" value="Genomic_DNA"/>
</dbReference>
<dbReference type="PANTHER" id="PTHR31019:SF1">
    <property type="entry name" value="SMALL INTEGRAL MEMBRANE PROTEIN 14"/>
    <property type="match status" value="1"/>
</dbReference>
<dbReference type="eggNOG" id="ENOG502S7T0">
    <property type="taxonomic scope" value="Eukaryota"/>
</dbReference>
<evidence type="ECO:0000256" key="2">
    <source>
        <dbReference type="SAM" id="MobiDB-lite"/>
    </source>
</evidence>
<dbReference type="Proteomes" id="UP000582659">
    <property type="component" value="Unassembled WGS sequence"/>
</dbReference>